<dbReference type="STRING" id="1802281.A3A44_00755"/>
<dbReference type="InterPro" id="IPR029063">
    <property type="entry name" value="SAM-dependent_MTases_sf"/>
</dbReference>
<gene>
    <name evidence="2" type="ORF">A3A44_00755</name>
</gene>
<dbReference type="Proteomes" id="UP000178977">
    <property type="component" value="Unassembled WGS sequence"/>
</dbReference>
<dbReference type="CDD" id="cd02440">
    <property type="entry name" value="AdoMet_MTases"/>
    <property type="match status" value="1"/>
</dbReference>
<accession>A0A1G2LCY4</accession>
<dbReference type="EMBL" id="MHQT01000036">
    <property type="protein sequence ID" value="OHA08691.1"/>
    <property type="molecule type" value="Genomic_DNA"/>
</dbReference>
<feature type="domain" description="Methyltransferase type 11" evidence="1">
    <location>
        <begin position="84"/>
        <end position="163"/>
    </location>
</feature>
<evidence type="ECO:0000313" key="2">
    <source>
        <dbReference type="EMBL" id="OHA08691.1"/>
    </source>
</evidence>
<dbReference type="Pfam" id="PF08241">
    <property type="entry name" value="Methyltransf_11"/>
    <property type="match status" value="1"/>
</dbReference>
<evidence type="ECO:0000259" key="1">
    <source>
        <dbReference type="Pfam" id="PF08241"/>
    </source>
</evidence>
<dbReference type="InterPro" id="IPR013216">
    <property type="entry name" value="Methyltransf_11"/>
</dbReference>
<evidence type="ECO:0000313" key="3">
    <source>
        <dbReference type="Proteomes" id="UP000178977"/>
    </source>
</evidence>
<comment type="caution">
    <text evidence="2">The sequence shown here is derived from an EMBL/GenBank/DDBJ whole genome shotgun (WGS) entry which is preliminary data.</text>
</comment>
<dbReference type="SUPFAM" id="SSF53335">
    <property type="entry name" value="S-adenosyl-L-methionine-dependent methyltransferases"/>
    <property type="match status" value="1"/>
</dbReference>
<reference evidence="2 3" key="1">
    <citation type="journal article" date="2016" name="Nat. Commun.">
        <title>Thousands of microbial genomes shed light on interconnected biogeochemical processes in an aquifer system.</title>
        <authorList>
            <person name="Anantharaman K."/>
            <person name="Brown C.T."/>
            <person name="Hug L.A."/>
            <person name="Sharon I."/>
            <person name="Castelle C.J."/>
            <person name="Probst A.J."/>
            <person name="Thomas B.C."/>
            <person name="Singh A."/>
            <person name="Wilkins M.J."/>
            <person name="Karaoz U."/>
            <person name="Brodie E.L."/>
            <person name="Williams K.H."/>
            <person name="Hubbard S.S."/>
            <person name="Banfield J.F."/>
        </authorList>
    </citation>
    <scope>NUCLEOTIDE SEQUENCE [LARGE SCALE GENOMIC DNA]</scope>
</reference>
<dbReference type="AlphaFoldDB" id="A0A1G2LCY4"/>
<dbReference type="GO" id="GO:0008757">
    <property type="term" value="F:S-adenosylmethionine-dependent methyltransferase activity"/>
    <property type="evidence" value="ECO:0007669"/>
    <property type="project" value="InterPro"/>
</dbReference>
<organism evidence="2 3">
    <name type="scientific">Candidatus Sungbacteria bacterium RIFCSPLOWO2_01_FULL_60_25</name>
    <dbReference type="NCBI Taxonomy" id="1802281"/>
    <lineage>
        <taxon>Bacteria</taxon>
        <taxon>Candidatus Sungiibacteriota</taxon>
    </lineage>
</organism>
<protein>
    <recommendedName>
        <fullName evidence="1">Methyltransferase type 11 domain-containing protein</fullName>
    </recommendedName>
</protein>
<proteinExistence type="predicted"/>
<name>A0A1G2LCY4_9BACT</name>
<sequence length="278" mass="31032">MLRCPNDAAGLQEGAAGGPACSRCGRSWPVSGGKIFFTSPPADFIAGGEAGADGEGASSRWRRENFSFFQDGIAKRSEDDVLVDIGAGISPFRGILARFKKSVGVDFYPYEGVAIVCDITGVLPFRDQCCDIVFLANVLEHVPAPLALLKEIHRMLRPGGLLIGSVPFLMELHMAPYDFLRYTHYMLDRMFRESGFRTRSVRSLGRPRHVYETMQRQFFDRLIHSDVSGSHMPRFLFRLLARLGRKSAAIHAAIFGPIFHRAARSDEYTEGYGFMAWK</sequence>
<dbReference type="Gene3D" id="3.40.50.150">
    <property type="entry name" value="Vaccinia Virus protein VP39"/>
    <property type="match status" value="1"/>
</dbReference>